<dbReference type="SUPFAM" id="SSF48056">
    <property type="entry name" value="Di-copper centre-containing domain"/>
    <property type="match status" value="1"/>
</dbReference>
<evidence type="ECO:0000256" key="3">
    <source>
        <dbReference type="ARBA" id="ARBA00022723"/>
    </source>
</evidence>
<gene>
    <name evidence="11" type="ORF">Triagg1_213</name>
</gene>
<accession>A0AAE1M784</accession>
<evidence type="ECO:0000259" key="9">
    <source>
        <dbReference type="PROSITE" id="PS00497"/>
    </source>
</evidence>
<comment type="catalytic activity">
    <reaction evidence="7">
        <text>L-tyrosine + O2 = L-dopaquinone + H2O</text>
        <dbReference type="Rhea" id="RHEA:18117"/>
        <dbReference type="ChEBI" id="CHEBI:15377"/>
        <dbReference type="ChEBI" id="CHEBI:15379"/>
        <dbReference type="ChEBI" id="CHEBI:57924"/>
        <dbReference type="ChEBI" id="CHEBI:58315"/>
        <dbReference type="EC" id="1.14.18.1"/>
    </reaction>
</comment>
<protein>
    <recommendedName>
        <fullName evidence="2">tyrosinase</fullName>
        <ecNumber evidence="2">1.14.18.1</ecNumber>
    </recommendedName>
</protein>
<evidence type="ECO:0000256" key="6">
    <source>
        <dbReference type="ARBA" id="ARBA00048233"/>
    </source>
</evidence>
<evidence type="ECO:0000256" key="2">
    <source>
        <dbReference type="ARBA" id="ARBA00011906"/>
    </source>
</evidence>
<dbReference type="GO" id="GO:0042438">
    <property type="term" value="P:melanin biosynthetic process"/>
    <property type="evidence" value="ECO:0007669"/>
    <property type="project" value="UniProtKB-KW"/>
</dbReference>
<dbReference type="InterPro" id="IPR050316">
    <property type="entry name" value="Tyrosinase/Hemocyanin"/>
</dbReference>
<evidence type="ECO:0000259" key="10">
    <source>
        <dbReference type="PROSITE" id="PS00498"/>
    </source>
</evidence>
<evidence type="ECO:0000256" key="1">
    <source>
        <dbReference type="ARBA" id="ARBA00009928"/>
    </source>
</evidence>
<reference evidence="11" key="1">
    <citation type="submission" date="2023-11" db="EMBL/GenBank/DDBJ databases">
        <title>The genome sequences of three competitors of mushroom-forming fungi.</title>
        <authorList>
            <person name="Beijen E."/>
            <person name="Ohm R.A."/>
        </authorList>
    </citation>
    <scope>NUCLEOTIDE SEQUENCE</scope>
    <source>
        <strain evidence="11">CBS 100526</strain>
    </source>
</reference>
<evidence type="ECO:0000313" key="11">
    <source>
        <dbReference type="EMBL" id="KAK4085223.1"/>
    </source>
</evidence>
<dbReference type="Gene3D" id="1.10.1280.10">
    <property type="entry name" value="Di-copper center containing domain from catechol oxidase"/>
    <property type="match status" value="1"/>
</dbReference>
<dbReference type="EMBL" id="JAWRVG010000001">
    <property type="protein sequence ID" value="KAK4085223.1"/>
    <property type="molecule type" value="Genomic_DNA"/>
</dbReference>
<dbReference type="PANTHER" id="PTHR11474:SF76">
    <property type="entry name" value="SHKT DOMAIN-CONTAINING PROTEIN"/>
    <property type="match status" value="1"/>
</dbReference>
<keyword evidence="12" id="KW-1185">Reference proteome</keyword>
<evidence type="ECO:0000313" key="12">
    <source>
        <dbReference type="Proteomes" id="UP001273209"/>
    </source>
</evidence>
<evidence type="ECO:0000256" key="8">
    <source>
        <dbReference type="SAM" id="MobiDB-lite"/>
    </source>
</evidence>
<dbReference type="RefSeq" id="XP_062760563.1">
    <property type="nucleotide sequence ID" value="XM_062897131.1"/>
</dbReference>
<keyword evidence="4" id="KW-0186">Copper</keyword>
<dbReference type="Proteomes" id="UP001273209">
    <property type="component" value="Unassembled WGS sequence"/>
</dbReference>
<dbReference type="PROSITE" id="PS00497">
    <property type="entry name" value="TYROSINASE_1"/>
    <property type="match status" value="1"/>
</dbReference>
<evidence type="ECO:0000256" key="4">
    <source>
        <dbReference type="ARBA" id="ARBA00023008"/>
    </source>
</evidence>
<dbReference type="EC" id="1.14.18.1" evidence="2"/>
<evidence type="ECO:0000256" key="7">
    <source>
        <dbReference type="ARBA" id="ARBA00048881"/>
    </source>
</evidence>
<organism evidence="11 12">
    <name type="scientific">Trichoderma aggressivum f. europaeum</name>
    <dbReference type="NCBI Taxonomy" id="173218"/>
    <lineage>
        <taxon>Eukaryota</taxon>
        <taxon>Fungi</taxon>
        <taxon>Dikarya</taxon>
        <taxon>Ascomycota</taxon>
        <taxon>Pezizomycotina</taxon>
        <taxon>Sordariomycetes</taxon>
        <taxon>Hypocreomycetidae</taxon>
        <taxon>Hypocreales</taxon>
        <taxon>Hypocreaceae</taxon>
        <taxon>Trichoderma</taxon>
    </lineage>
</organism>
<dbReference type="AlphaFoldDB" id="A0AAE1M784"/>
<evidence type="ECO:0000256" key="5">
    <source>
        <dbReference type="ARBA" id="ARBA00023101"/>
    </source>
</evidence>
<feature type="domain" description="Tyrosinase copper-binding" evidence="9">
    <location>
        <begin position="443"/>
        <end position="460"/>
    </location>
</feature>
<dbReference type="PROSITE" id="PS00498">
    <property type="entry name" value="TYROSINASE_2"/>
    <property type="match status" value="1"/>
</dbReference>
<feature type="compositionally biased region" description="Basic residues" evidence="8">
    <location>
        <begin position="867"/>
        <end position="881"/>
    </location>
</feature>
<dbReference type="GeneID" id="87916182"/>
<feature type="region of interest" description="Disordered" evidence="8">
    <location>
        <begin position="863"/>
        <end position="891"/>
    </location>
</feature>
<dbReference type="Pfam" id="PF00264">
    <property type="entry name" value="Tyrosinase"/>
    <property type="match status" value="1"/>
</dbReference>
<dbReference type="GO" id="GO:0046872">
    <property type="term" value="F:metal ion binding"/>
    <property type="evidence" value="ECO:0007669"/>
    <property type="project" value="UniProtKB-KW"/>
</dbReference>
<sequence length="891" mass="97880">MGSTDGEAEMENAVTMARCPSLALPWPRFKVKVPSMLSDMRFVGSRHYAVPKGAAKAPSRRSQHLGYEPCFRTTRQKSWEGITIDIYMRRKPQKNRSWSALRRRPCLRPAHRSLTHSSRVRPIFFARERNERKALKILAGKQWSLPAHLLCPEISLDASQFPLLAWHVSTAPVPGPGTKPQSRLEPLRIGSRRLVSLSSPGLKQLWESTGSVLCIGRDWIGLDWIGRSQSPAWRRSSKCLHGGGHIPFAFPPLTDWKTKKRSIQGWTPAMFNSTGGGQGKPMAWTTSTKPVDSLLSPPHAITISLPATEFPAPCTTSPRTGHVSLEDSTLCARGTTHIPVVGVPVASGAAVPLRQNINDLVKSGPQCRNGDVGGKIDELIPRGSHCACYNRDLYVQAMYNMSKLDSHDPYSFFQIAGIHGAPYIEYNKAGAKTGDGWVGYCPHGEDIFVSWHRPYVLLFEQALVSIAKGIANGYPASVRATYQAAAASLRAPYWDWAADSTVPACTVPNTLKINVPNGSGVKSVDYTNPLRTYYYPRMAMTGSYGSDFTGGGQDHTIRCPSPQQNYPNTANSNLAARPYKSWIYDVLTNSQNFADFASTSGPGINVEQIHNAIHWDGACGNQFLAPDYSGFDPLFFMHHSNVDRMWAFWEAIMPNSPIFTASYKGQSRFNSKTGATITPNSPLQPFYQANGQFHTSNTVKSIQGMGYSYKGIEYWSKTQAQIKSGVTTIINQLYGPNSSGKREVRASDLIKTRYFAKISVNVTEIETRPCEINVYVAGQKAGSLIVMKLPAEGLVNGGFTVDNPIEGLLHGGGRNAVQAFSSDIEVEILTRDGQSIPLESVPSLAIDLETANVTLPSALDQLPKYGQRSRHRAKAAQRGRRFPVPQGLPGQ</sequence>
<name>A0AAE1M784_9HYPO</name>
<comment type="catalytic activity">
    <reaction evidence="6">
        <text>2 L-dopa + O2 = 2 L-dopaquinone + 2 H2O</text>
        <dbReference type="Rhea" id="RHEA:34287"/>
        <dbReference type="ChEBI" id="CHEBI:15377"/>
        <dbReference type="ChEBI" id="CHEBI:15379"/>
        <dbReference type="ChEBI" id="CHEBI:57504"/>
        <dbReference type="ChEBI" id="CHEBI:57924"/>
        <dbReference type="EC" id="1.14.18.1"/>
    </reaction>
</comment>
<dbReference type="GO" id="GO:0004503">
    <property type="term" value="F:tyrosinase activity"/>
    <property type="evidence" value="ECO:0007669"/>
    <property type="project" value="UniProtKB-EC"/>
</dbReference>
<dbReference type="InterPro" id="IPR008922">
    <property type="entry name" value="Di-copper_centre_dom_sf"/>
</dbReference>
<comment type="caution">
    <text evidence="11">The sequence shown here is derived from an EMBL/GenBank/DDBJ whole genome shotgun (WGS) entry which is preliminary data.</text>
</comment>
<dbReference type="InterPro" id="IPR002227">
    <property type="entry name" value="Tyrosinase_Cu-bd"/>
</dbReference>
<keyword evidence="3" id="KW-0479">Metal-binding</keyword>
<keyword evidence="5" id="KW-0470">Melanin biosynthesis</keyword>
<proteinExistence type="inferred from homology"/>
<dbReference type="PRINTS" id="PR00092">
    <property type="entry name" value="TYROSINASE"/>
</dbReference>
<dbReference type="PANTHER" id="PTHR11474">
    <property type="entry name" value="TYROSINASE FAMILY MEMBER"/>
    <property type="match status" value="1"/>
</dbReference>
<feature type="domain" description="Tyrosinase copper-binding" evidence="10">
    <location>
        <begin position="632"/>
        <end position="643"/>
    </location>
</feature>
<comment type="similarity">
    <text evidence="1">Belongs to the tyrosinase family.</text>
</comment>